<protein>
    <recommendedName>
        <fullName evidence="2">Oxidoreductase molybdopterin-binding domain-containing protein</fullName>
    </recommendedName>
</protein>
<sequence length="178" mass="19189">MNRSRSSRLVLALAIGVVATGAGRAAFGQAPTPAKDAKPTVALRVHGEVAKPLELSAADLAGLKRQTVTARAHDNRESRYEGVALHDVLQKAVLPAGKDLRGKAVSLYLIVEAADGYQALFALPELDPAYTDRTILLADRRDGQPLTAREGPYQIIVPGEKRHSRWVRQVVGLRIGKD</sequence>
<feature type="signal peptide" evidence="1">
    <location>
        <begin position="1"/>
        <end position="25"/>
    </location>
</feature>
<feature type="chain" id="PRO_5013250847" description="Oxidoreductase molybdopterin-binding domain-containing protein" evidence="1">
    <location>
        <begin position="26"/>
        <end position="178"/>
    </location>
</feature>
<dbReference type="EMBL" id="CP019082">
    <property type="protein sequence ID" value="APW61071.1"/>
    <property type="molecule type" value="Genomic_DNA"/>
</dbReference>
<evidence type="ECO:0000256" key="1">
    <source>
        <dbReference type="SAM" id="SignalP"/>
    </source>
</evidence>
<dbReference type="RefSeq" id="WP_076346152.1">
    <property type="nucleotide sequence ID" value="NZ_CP019082.1"/>
</dbReference>
<accession>A0A1U7CQ72</accession>
<dbReference type="SUPFAM" id="SSF56524">
    <property type="entry name" value="Oxidoreductase molybdopterin-binding domain"/>
    <property type="match status" value="1"/>
</dbReference>
<dbReference type="Gene3D" id="3.90.420.10">
    <property type="entry name" value="Oxidoreductase, molybdopterin-binding domain"/>
    <property type="match status" value="1"/>
</dbReference>
<feature type="domain" description="Oxidoreductase molybdopterin-binding" evidence="2">
    <location>
        <begin position="31"/>
        <end position="168"/>
    </location>
</feature>
<dbReference type="InterPro" id="IPR036374">
    <property type="entry name" value="OxRdtase_Mopterin-bd_sf"/>
</dbReference>
<keyword evidence="4" id="KW-1185">Reference proteome</keyword>
<dbReference type="OrthoDB" id="482420at2"/>
<organism evidence="3 4">
    <name type="scientific">Paludisphaera borealis</name>
    <dbReference type="NCBI Taxonomy" id="1387353"/>
    <lineage>
        <taxon>Bacteria</taxon>
        <taxon>Pseudomonadati</taxon>
        <taxon>Planctomycetota</taxon>
        <taxon>Planctomycetia</taxon>
        <taxon>Isosphaerales</taxon>
        <taxon>Isosphaeraceae</taxon>
        <taxon>Paludisphaera</taxon>
    </lineage>
</organism>
<dbReference type="KEGG" id="pbor:BSF38_02574"/>
<evidence type="ECO:0000313" key="3">
    <source>
        <dbReference type="EMBL" id="APW61071.1"/>
    </source>
</evidence>
<dbReference type="STRING" id="1387353.BSF38_02574"/>
<dbReference type="AlphaFoldDB" id="A0A1U7CQ72"/>
<evidence type="ECO:0000313" key="4">
    <source>
        <dbReference type="Proteomes" id="UP000186309"/>
    </source>
</evidence>
<gene>
    <name evidence="3" type="ORF">BSF38_02574</name>
</gene>
<name>A0A1U7CQ72_9BACT</name>
<dbReference type="Proteomes" id="UP000186309">
    <property type="component" value="Chromosome"/>
</dbReference>
<keyword evidence="1" id="KW-0732">Signal</keyword>
<proteinExistence type="predicted"/>
<dbReference type="Pfam" id="PF00174">
    <property type="entry name" value="Oxidored_molyb"/>
    <property type="match status" value="1"/>
</dbReference>
<reference evidence="4" key="1">
    <citation type="submission" date="2016-12" db="EMBL/GenBank/DDBJ databases">
        <title>Comparative genomics of four Isosphaeraceae planctomycetes: a common pool of plasmids and glycoside hydrolase genes.</title>
        <authorList>
            <person name="Ivanova A."/>
        </authorList>
    </citation>
    <scope>NUCLEOTIDE SEQUENCE [LARGE SCALE GENOMIC DNA]</scope>
    <source>
        <strain evidence="4">PX4</strain>
    </source>
</reference>
<dbReference type="InterPro" id="IPR000572">
    <property type="entry name" value="OxRdtase_Mopterin-bd_dom"/>
</dbReference>
<evidence type="ECO:0000259" key="2">
    <source>
        <dbReference type="Pfam" id="PF00174"/>
    </source>
</evidence>